<sequence length="116" mass="13475">LADQWRRHVSHLQEHEAEEQTGVDFQPSLHLFLCVTLHLHDPQPLHHINHRYLLHHQATAAEWSPDIRAAEVPVGVYRPAKVWSLQTRQEQLLPELLHQQVQKASREADLRGIAAF</sequence>
<feature type="non-terminal residue" evidence="1">
    <location>
        <position position="1"/>
    </location>
</feature>
<accession>A0A1A8DCU5</accession>
<proteinExistence type="predicted"/>
<reference evidence="1" key="1">
    <citation type="submission" date="2016-05" db="EMBL/GenBank/DDBJ databases">
        <authorList>
            <person name="Lavstsen T."/>
            <person name="Jespersen J.S."/>
        </authorList>
    </citation>
    <scope>NUCLEOTIDE SEQUENCE</scope>
    <source>
        <tissue evidence="1">Brain</tissue>
    </source>
</reference>
<reference evidence="1" key="2">
    <citation type="submission" date="2016-06" db="EMBL/GenBank/DDBJ databases">
        <title>The genome of a short-lived fish provides insights into sex chromosome evolution and the genetic control of aging.</title>
        <authorList>
            <person name="Reichwald K."/>
            <person name="Felder M."/>
            <person name="Petzold A."/>
            <person name="Koch P."/>
            <person name="Groth M."/>
            <person name="Platzer M."/>
        </authorList>
    </citation>
    <scope>NUCLEOTIDE SEQUENCE</scope>
    <source>
        <tissue evidence="1">Brain</tissue>
    </source>
</reference>
<name>A0A1A8DCU5_NOTKA</name>
<evidence type="ECO:0000313" key="1">
    <source>
        <dbReference type="EMBL" id="SBQ32115.1"/>
    </source>
</evidence>
<dbReference type="EMBL" id="HAEA01003635">
    <property type="protein sequence ID" value="SBQ32115.1"/>
    <property type="molecule type" value="Transcribed_RNA"/>
</dbReference>
<organism evidence="1">
    <name type="scientific">Nothobranchius kadleci</name>
    <name type="common">African annual killifish</name>
    <dbReference type="NCBI Taxonomy" id="1051664"/>
    <lineage>
        <taxon>Eukaryota</taxon>
        <taxon>Metazoa</taxon>
        <taxon>Chordata</taxon>
        <taxon>Craniata</taxon>
        <taxon>Vertebrata</taxon>
        <taxon>Euteleostomi</taxon>
        <taxon>Actinopterygii</taxon>
        <taxon>Neopterygii</taxon>
        <taxon>Teleostei</taxon>
        <taxon>Neoteleostei</taxon>
        <taxon>Acanthomorphata</taxon>
        <taxon>Ovalentaria</taxon>
        <taxon>Atherinomorphae</taxon>
        <taxon>Cyprinodontiformes</taxon>
        <taxon>Nothobranchiidae</taxon>
        <taxon>Nothobranchius</taxon>
    </lineage>
</organism>
<protein>
    <submittedName>
        <fullName evidence="1">Uncharacterized protein</fullName>
    </submittedName>
</protein>
<gene>
    <name evidence="1" type="primary">CABZ01069335.1</name>
</gene>
<dbReference type="AlphaFoldDB" id="A0A1A8DCU5"/>